<dbReference type="OrthoDB" id="5150115at2"/>
<evidence type="ECO:0000313" key="1">
    <source>
        <dbReference type="EMBL" id="GAB77401.1"/>
    </source>
</evidence>
<dbReference type="RefSeq" id="WP_006502153.1">
    <property type="nucleotide sequence ID" value="NZ_BAGZ01000005.1"/>
</dbReference>
<reference evidence="1 2" key="1">
    <citation type="submission" date="2012-08" db="EMBL/GenBank/DDBJ databases">
        <title>Whole genome shotgun sequence of Austwickia chelonae NBRC 105200.</title>
        <authorList>
            <person name="Yoshida I."/>
            <person name="Hosoyama A."/>
            <person name="Tsuchikane K."/>
            <person name="Katsumata H."/>
            <person name="Ando Y."/>
            <person name="Ohji S."/>
            <person name="Hamada M."/>
            <person name="Tamura T."/>
            <person name="Yamazoe A."/>
            <person name="Yamazaki S."/>
            <person name="Fujita N."/>
        </authorList>
    </citation>
    <scope>NUCLEOTIDE SEQUENCE [LARGE SCALE GENOMIC DNA]</scope>
    <source>
        <strain evidence="1 2">NBRC 105200</strain>
    </source>
</reference>
<dbReference type="STRING" id="100225.SAMN05421595_1232"/>
<keyword evidence="2" id="KW-1185">Reference proteome</keyword>
<dbReference type="AlphaFoldDB" id="K6ULN5"/>
<name>K6ULN5_9MICO</name>
<protein>
    <submittedName>
        <fullName evidence="1">Uncharacterized protein</fullName>
    </submittedName>
</protein>
<proteinExistence type="predicted"/>
<comment type="caution">
    <text evidence="1">The sequence shown here is derived from an EMBL/GenBank/DDBJ whole genome shotgun (WGS) entry which is preliminary data.</text>
</comment>
<dbReference type="Proteomes" id="UP000008495">
    <property type="component" value="Unassembled WGS sequence"/>
</dbReference>
<gene>
    <name evidence="1" type="ORF">AUCHE_05_03110</name>
</gene>
<dbReference type="EMBL" id="BAGZ01000005">
    <property type="protein sequence ID" value="GAB77401.1"/>
    <property type="molecule type" value="Genomic_DNA"/>
</dbReference>
<accession>K6ULN5</accession>
<organism evidence="1 2">
    <name type="scientific">Austwickia chelonae NBRC 105200</name>
    <dbReference type="NCBI Taxonomy" id="1184607"/>
    <lineage>
        <taxon>Bacteria</taxon>
        <taxon>Bacillati</taxon>
        <taxon>Actinomycetota</taxon>
        <taxon>Actinomycetes</taxon>
        <taxon>Micrococcales</taxon>
        <taxon>Dermatophilaceae</taxon>
        <taxon>Austwickia</taxon>
    </lineage>
</organism>
<sequence>MTTRGLVDPSMASDTHTPFSTTAEADERMFQIVEQQSAWAAAAVARSDPQQWLFAERARYVREGSCDPWAEQMLYRAGLLPLAN</sequence>
<evidence type="ECO:0000313" key="2">
    <source>
        <dbReference type="Proteomes" id="UP000008495"/>
    </source>
</evidence>